<protein>
    <submittedName>
        <fullName evidence="2">Uncharacterized protein</fullName>
    </submittedName>
</protein>
<keyword evidence="1" id="KW-1133">Transmembrane helix</keyword>
<proteinExistence type="predicted"/>
<dbReference type="EMBL" id="JACDTQ010004046">
    <property type="protein sequence ID" value="KAF5911092.1"/>
    <property type="molecule type" value="Genomic_DNA"/>
</dbReference>
<feature type="transmembrane region" description="Helical" evidence="1">
    <location>
        <begin position="31"/>
        <end position="53"/>
    </location>
</feature>
<name>A0A7J7E5K7_DICBM</name>
<feature type="transmembrane region" description="Helical" evidence="1">
    <location>
        <begin position="89"/>
        <end position="109"/>
    </location>
</feature>
<accession>A0A7J7E5K7</accession>
<sequence>MIIIKPKKLETCTDCPERIRLFEKLCFSLQFFGHVLCSMCFVTSLLEMQFLILRGLKDNKFLLINSFKEKMNLDMFGFQICELSGFPKIVVEIAFISKAIFVFIIFWPVEINIKGIPYVSCLLTNERISKKLFFTNMRRDGDPILKQDHDHFDCHSIYVKYFHLNEVQEHYFPPKLKRNDHF</sequence>
<keyword evidence="1" id="KW-0812">Transmembrane</keyword>
<comment type="caution">
    <text evidence="2">The sequence shown here is derived from an EMBL/GenBank/DDBJ whole genome shotgun (WGS) entry which is preliminary data.</text>
</comment>
<reference evidence="2 3" key="1">
    <citation type="journal article" date="2020" name="Mol. Biol. Evol.">
        <title>Interspecific Gene Flow and the Evolution of Specialization in Black and White Rhinoceros.</title>
        <authorList>
            <person name="Moodley Y."/>
            <person name="Westbury M.V."/>
            <person name="Russo I.M."/>
            <person name="Gopalakrishnan S."/>
            <person name="Rakotoarivelo A."/>
            <person name="Olsen R.A."/>
            <person name="Prost S."/>
            <person name="Tunstall T."/>
            <person name="Ryder O.A."/>
            <person name="Dalen L."/>
            <person name="Bruford M.W."/>
        </authorList>
    </citation>
    <scope>NUCLEOTIDE SEQUENCE [LARGE SCALE GENOMIC DNA]</scope>
    <source>
        <strain evidence="2">SBR-YM</strain>
        <tissue evidence="2">Skin</tissue>
    </source>
</reference>
<gene>
    <name evidence="2" type="ORF">HPG69_001057</name>
</gene>
<evidence type="ECO:0000313" key="3">
    <source>
        <dbReference type="Proteomes" id="UP000551758"/>
    </source>
</evidence>
<dbReference type="AlphaFoldDB" id="A0A7J7E5K7"/>
<keyword evidence="3" id="KW-1185">Reference proteome</keyword>
<dbReference type="Proteomes" id="UP000551758">
    <property type="component" value="Unassembled WGS sequence"/>
</dbReference>
<keyword evidence="1" id="KW-0472">Membrane</keyword>
<evidence type="ECO:0000256" key="1">
    <source>
        <dbReference type="SAM" id="Phobius"/>
    </source>
</evidence>
<evidence type="ECO:0000313" key="2">
    <source>
        <dbReference type="EMBL" id="KAF5911092.1"/>
    </source>
</evidence>
<organism evidence="2 3">
    <name type="scientific">Diceros bicornis minor</name>
    <name type="common">South-central black rhinoceros</name>
    <dbReference type="NCBI Taxonomy" id="77932"/>
    <lineage>
        <taxon>Eukaryota</taxon>
        <taxon>Metazoa</taxon>
        <taxon>Chordata</taxon>
        <taxon>Craniata</taxon>
        <taxon>Vertebrata</taxon>
        <taxon>Euteleostomi</taxon>
        <taxon>Mammalia</taxon>
        <taxon>Eutheria</taxon>
        <taxon>Laurasiatheria</taxon>
        <taxon>Perissodactyla</taxon>
        <taxon>Rhinocerotidae</taxon>
        <taxon>Diceros</taxon>
    </lineage>
</organism>